<dbReference type="Proteomes" id="UP000276770">
    <property type="component" value="Unassembled WGS sequence"/>
</dbReference>
<organism evidence="1 2">
    <name type="scientific">Falsibacillus albus</name>
    <dbReference type="NCBI Taxonomy" id="2478915"/>
    <lineage>
        <taxon>Bacteria</taxon>
        <taxon>Bacillati</taxon>
        <taxon>Bacillota</taxon>
        <taxon>Bacilli</taxon>
        <taxon>Bacillales</taxon>
        <taxon>Bacillaceae</taxon>
        <taxon>Falsibacillus</taxon>
    </lineage>
</organism>
<accession>A0A3L7JMW5</accession>
<evidence type="ECO:0000313" key="1">
    <source>
        <dbReference type="EMBL" id="RLQ91615.1"/>
    </source>
</evidence>
<dbReference type="InterPro" id="IPR038449">
    <property type="entry name" value="SirA_sf"/>
</dbReference>
<gene>
    <name evidence="1" type="primary">sirA</name>
    <name evidence="1" type="ORF">D9X91_20645</name>
</gene>
<keyword evidence="2" id="KW-1185">Reference proteome</keyword>
<dbReference type="InterPro" id="IPR019683">
    <property type="entry name" value="SirA"/>
</dbReference>
<dbReference type="Pfam" id="PF10747">
    <property type="entry name" value="SirA"/>
    <property type="match status" value="1"/>
</dbReference>
<dbReference type="Gene3D" id="3.30.310.250">
    <property type="entry name" value="Sporulation inhibitor of replication protein SirA"/>
    <property type="match status" value="1"/>
</dbReference>
<sequence length="148" mass="17997">MILRCYQIYFIEDEFAKFYYGREKMFFQLFFEQKQSFGELKYILDQQVHFITRPIPYLPFQRLLIQQMQKRKDLTQNGKCFKIGDSPQLNGAEMQIGNRMLQLNAWGSYDSEFAFFEVLRQFEGRLLAIDLENQRFGWVKPIKERKYV</sequence>
<dbReference type="AlphaFoldDB" id="A0A3L7JMW5"/>
<protein>
    <submittedName>
        <fullName evidence="1">Sporulation inhibitor of replication protein SirA</fullName>
    </submittedName>
</protein>
<proteinExistence type="predicted"/>
<evidence type="ECO:0000313" key="2">
    <source>
        <dbReference type="Proteomes" id="UP000276770"/>
    </source>
</evidence>
<name>A0A3L7JMW5_9BACI</name>
<comment type="caution">
    <text evidence="1">The sequence shown here is derived from an EMBL/GenBank/DDBJ whole genome shotgun (WGS) entry which is preliminary data.</text>
</comment>
<reference evidence="1 2" key="1">
    <citation type="submission" date="2018-10" db="EMBL/GenBank/DDBJ databases">
        <title>Falsibacillus sp. genome draft.</title>
        <authorList>
            <person name="Shi S."/>
        </authorList>
    </citation>
    <scope>NUCLEOTIDE SEQUENCE [LARGE SCALE GENOMIC DNA]</scope>
    <source>
        <strain evidence="1 2">GY 10110</strain>
    </source>
</reference>
<dbReference type="EMBL" id="RCVZ01000022">
    <property type="protein sequence ID" value="RLQ91615.1"/>
    <property type="molecule type" value="Genomic_DNA"/>
</dbReference>